<sequence>MHHPHPPSFSPTGAAVSSCLFILQSCRLLRCSAENVSVKSGLNIVTSVKKNGFLRLPGLCRRLKRRRVTLLVEISNKISPGQVCRCPRHSKCSHFFLHSL</sequence>
<proteinExistence type="predicted"/>
<dbReference type="FunCoup" id="A0A3B3ILB8">
    <property type="interactions" value="2"/>
</dbReference>
<evidence type="ECO:0000313" key="2">
    <source>
        <dbReference type="Ensembl" id="ENSORLP00000044457.1"/>
    </source>
</evidence>
<reference evidence="2 3" key="1">
    <citation type="journal article" date="2007" name="Nature">
        <title>The medaka draft genome and insights into vertebrate genome evolution.</title>
        <authorList>
            <person name="Kasahara M."/>
            <person name="Naruse K."/>
            <person name="Sasaki S."/>
            <person name="Nakatani Y."/>
            <person name="Qu W."/>
            <person name="Ahsan B."/>
            <person name="Yamada T."/>
            <person name="Nagayasu Y."/>
            <person name="Doi K."/>
            <person name="Kasai Y."/>
            <person name="Jindo T."/>
            <person name="Kobayashi D."/>
            <person name="Shimada A."/>
            <person name="Toyoda A."/>
            <person name="Kuroki Y."/>
            <person name="Fujiyama A."/>
            <person name="Sasaki T."/>
            <person name="Shimizu A."/>
            <person name="Asakawa S."/>
            <person name="Shimizu N."/>
            <person name="Hashimoto S."/>
            <person name="Yang J."/>
            <person name="Lee Y."/>
            <person name="Matsushima K."/>
            <person name="Sugano S."/>
            <person name="Sakaizumi M."/>
            <person name="Narita T."/>
            <person name="Ohishi K."/>
            <person name="Haga S."/>
            <person name="Ohta F."/>
            <person name="Nomoto H."/>
            <person name="Nogata K."/>
            <person name="Morishita T."/>
            <person name="Endo T."/>
            <person name="Shin-I T."/>
            <person name="Takeda H."/>
            <person name="Morishita S."/>
            <person name="Kohara Y."/>
        </authorList>
    </citation>
    <scope>NUCLEOTIDE SEQUENCE [LARGE SCALE GENOMIC DNA]</scope>
    <source>
        <strain evidence="2 3">Hd-rR</strain>
    </source>
</reference>
<dbReference type="InParanoid" id="A0A3B3ILB8"/>
<keyword evidence="1" id="KW-0732">Signal</keyword>
<evidence type="ECO:0008006" key="4">
    <source>
        <dbReference type="Google" id="ProtNLM"/>
    </source>
</evidence>
<dbReference type="Bgee" id="ENSORLG00000022803">
    <property type="expression patterns" value="Expressed in brain and 9 other cell types or tissues"/>
</dbReference>
<protein>
    <recommendedName>
        <fullName evidence="4">Secreted protein</fullName>
    </recommendedName>
</protein>
<dbReference type="GeneTree" id="ENSGT00740000117108"/>
<dbReference type="Ensembl" id="ENSORLT00000029916.1">
    <property type="protein sequence ID" value="ENSORLP00000044457.1"/>
    <property type="gene ID" value="ENSORLG00000022803.1"/>
</dbReference>
<dbReference type="AlphaFoldDB" id="A0A3B3ILB8"/>
<accession>A0A3B3ILB8</accession>
<feature type="signal peptide" evidence="1">
    <location>
        <begin position="1"/>
        <end position="33"/>
    </location>
</feature>
<reference evidence="2" key="2">
    <citation type="submission" date="2025-08" db="UniProtKB">
        <authorList>
            <consortium name="Ensembl"/>
        </authorList>
    </citation>
    <scope>IDENTIFICATION</scope>
    <source>
        <strain evidence="2">Hd-rR</strain>
    </source>
</reference>
<dbReference type="Proteomes" id="UP000001038">
    <property type="component" value="Chromosome 11"/>
</dbReference>
<name>A0A3B3ILB8_ORYLA</name>
<reference evidence="2" key="3">
    <citation type="submission" date="2025-09" db="UniProtKB">
        <authorList>
            <consortium name="Ensembl"/>
        </authorList>
    </citation>
    <scope>IDENTIFICATION</scope>
    <source>
        <strain evidence="2">Hd-rR</strain>
    </source>
</reference>
<feature type="chain" id="PRO_5017190437" description="Secreted protein" evidence="1">
    <location>
        <begin position="34"/>
        <end position="100"/>
    </location>
</feature>
<keyword evidence="3" id="KW-1185">Reference proteome</keyword>
<evidence type="ECO:0000313" key="3">
    <source>
        <dbReference type="Proteomes" id="UP000001038"/>
    </source>
</evidence>
<organism evidence="2 3">
    <name type="scientific">Oryzias latipes</name>
    <name type="common">Japanese rice fish</name>
    <name type="synonym">Japanese killifish</name>
    <dbReference type="NCBI Taxonomy" id="8090"/>
    <lineage>
        <taxon>Eukaryota</taxon>
        <taxon>Metazoa</taxon>
        <taxon>Chordata</taxon>
        <taxon>Craniata</taxon>
        <taxon>Vertebrata</taxon>
        <taxon>Euteleostomi</taxon>
        <taxon>Actinopterygii</taxon>
        <taxon>Neopterygii</taxon>
        <taxon>Teleostei</taxon>
        <taxon>Neoteleostei</taxon>
        <taxon>Acanthomorphata</taxon>
        <taxon>Ovalentaria</taxon>
        <taxon>Atherinomorphae</taxon>
        <taxon>Beloniformes</taxon>
        <taxon>Adrianichthyidae</taxon>
        <taxon>Oryziinae</taxon>
        <taxon>Oryzias</taxon>
    </lineage>
</organism>
<evidence type="ECO:0000256" key="1">
    <source>
        <dbReference type="SAM" id="SignalP"/>
    </source>
</evidence>